<dbReference type="AlphaFoldDB" id="A0A1P8N0T5"/>
<dbReference type="SUPFAM" id="SSF142906">
    <property type="entry name" value="YjbR-like"/>
    <property type="match status" value="1"/>
</dbReference>
<dbReference type="Gene3D" id="3.90.1150.30">
    <property type="match status" value="1"/>
</dbReference>
<dbReference type="RefSeq" id="WP_076630199.1">
    <property type="nucleotide sequence ID" value="NZ_CP019312.1"/>
</dbReference>
<evidence type="ECO:0000313" key="1">
    <source>
        <dbReference type="EMBL" id="APX13769.1"/>
    </source>
</evidence>
<sequence length="118" mass="12873">MTVDDANRICAALPGAWYHSNADGGLEAWKVGDKMFACYGHALDGVSVKTADPDSAQFLIEIGAAIKAKYFHRSWVRIPFDHPGADALADRIHTSYGLIRKSLPKKAQADLAAWQDDT</sequence>
<name>A0A1P8N0T5_9RHOB</name>
<reference evidence="1 2" key="1">
    <citation type="submission" date="2017-01" db="EMBL/GenBank/DDBJ databases">
        <title>Complete genome of Tateyamaria omphalii DOK1-4 isolated from seawater in Dokdo.</title>
        <authorList>
            <person name="Kim J.H."/>
            <person name="Chi W.-J."/>
        </authorList>
    </citation>
    <scope>NUCLEOTIDE SEQUENCE [LARGE SCALE GENOMIC DNA]</scope>
    <source>
        <strain evidence="1 2">DOK1-4</strain>
    </source>
</reference>
<protein>
    <recommendedName>
        <fullName evidence="3">MmcQ/YjbR family DNA-binding protein</fullName>
    </recommendedName>
</protein>
<dbReference type="Proteomes" id="UP000186336">
    <property type="component" value="Chromosome"/>
</dbReference>
<dbReference type="EMBL" id="CP019312">
    <property type="protein sequence ID" value="APX13769.1"/>
    <property type="molecule type" value="Genomic_DNA"/>
</dbReference>
<dbReference type="KEGG" id="tom:BWR18_08200"/>
<proteinExistence type="predicted"/>
<gene>
    <name evidence="1" type="ORF">BWR18_08200</name>
</gene>
<evidence type="ECO:0000313" key="2">
    <source>
        <dbReference type="Proteomes" id="UP000186336"/>
    </source>
</evidence>
<keyword evidence="2" id="KW-1185">Reference proteome</keyword>
<dbReference type="InterPro" id="IPR058532">
    <property type="entry name" value="YjbR/MT2646/Rv2570-like"/>
</dbReference>
<evidence type="ECO:0008006" key="3">
    <source>
        <dbReference type="Google" id="ProtNLM"/>
    </source>
</evidence>
<dbReference type="OrthoDB" id="9804614at2"/>
<accession>A0A1P8N0T5</accession>
<dbReference type="InterPro" id="IPR038056">
    <property type="entry name" value="YjbR-like_sf"/>
</dbReference>
<organism evidence="1 2">
    <name type="scientific">Tateyamaria omphalii</name>
    <dbReference type="NCBI Taxonomy" id="299262"/>
    <lineage>
        <taxon>Bacteria</taxon>
        <taxon>Pseudomonadati</taxon>
        <taxon>Pseudomonadota</taxon>
        <taxon>Alphaproteobacteria</taxon>
        <taxon>Rhodobacterales</taxon>
        <taxon>Roseobacteraceae</taxon>
        <taxon>Tateyamaria</taxon>
    </lineage>
</organism>
<dbReference type="Pfam" id="PF04237">
    <property type="entry name" value="YjbR"/>
    <property type="match status" value="1"/>
</dbReference>
<dbReference type="STRING" id="299262.BWR18_08200"/>